<accession>A0A0D7B4N1</accession>
<protein>
    <submittedName>
        <fullName evidence="2">Uncharacterized protein</fullName>
    </submittedName>
</protein>
<name>A0A0D7B4N1_9AGAR</name>
<dbReference type="AlphaFoldDB" id="A0A0D7B4N1"/>
<proteinExistence type="predicted"/>
<evidence type="ECO:0000313" key="3">
    <source>
        <dbReference type="Proteomes" id="UP000054007"/>
    </source>
</evidence>
<dbReference type="EMBL" id="KN880589">
    <property type="protein sequence ID" value="KIY65452.1"/>
    <property type="molecule type" value="Genomic_DNA"/>
</dbReference>
<dbReference type="Proteomes" id="UP000054007">
    <property type="component" value="Unassembled WGS sequence"/>
</dbReference>
<gene>
    <name evidence="2" type="ORF">CYLTODRAFT_456276</name>
</gene>
<feature type="signal peptide" evidence="1">
    <location>
        <begin position="1"/>
        <end position="17"/>
    </location>
</feature>
<feature type="chain" id="PRO_5002316640" evidence="1">
    <location>
        <begin position="18"/>
        <end position="140"/>
    </location>
</feature>
<reference evidence="2 3" key="1">
    <citation type="journal article" date="2015" name="Fungal Genet. Biol.">
        <title>Evolution of novel wood decay mechanisms in Agaricales revealed by the genome sequences of Fistulina hepatica and Cylindrobasidium torrendii.</title>
        <authorList>
            <person name="Floudas D."/>
            <person name="Held B.W."/>
            <person name="Riley R."/>
            <person name="Nagy L.G."/>
            <person name="Koehler G."/>
            <person name="Ransdell A.S."/>
            <person name="Younus H."/>
            <person name="Chow J."/>
            <person name="Chiniquy J."/>
            <person name="Lipzen A."/>
            <person name="Tritt A."/>
            <person name="Sun H."/>
            <person name="Haridas S."/>
            <person name="LaButti K."/>
            <person name="Ohm R.A."/>
            <person name="Kues U."/>
            <person name="Blanchette R.A."/>
            <person name="Grigoriev I.V."/>
            <person name="Minto R.E."/>
            <person name="Hibbett D.S."/>
        </authorList>
    </citation>
    <scope>NUCLEOTIDE SEQUENCE [LARGE SCALE GENOMIC DNA]</scope>
    <source>
        <strain evidence="2 3">FP15055 ss-10</strain>
    </source>
</reference>
<keyword evidence="3" id="KW-1185">Reference proteome</keyword>
<sequence>MRIPLVPLSFLVVPALALPSWLWRTSDYEQSALDDDNVFPQIISPMHGERLEAGSQVELVWDATSKTEGLGYLMLDKEDETESYVLASTVDIDLGRALVKLPFPSEGGRYNMILVGNYGTSSVDVIFANSASQVSQYGEM</sequence>
<evidence type="ECO:0000313" key="2">
    <source>
        <dbReference type="EMBL" id="KIY65452.1"/>
    </source>
</evidence>
<keyword evidence="1" id="KW-0732">Signal</keyword>
<evidence type="ECO:0000256" key="1">
    <source>
        <dbReference type="SAM" id="SignalP"/>
    </source>
</evidence>
<organism evidence="2 3">
    <name type="scientific">Cylindrobasidium torrendii FP15055 ss-10</name>
    <dbReference type="NCBI Taxonomy" id="1314674"/>
    <lineage>
        <taxon>Eukaryota</taxon>
        <taxon>Fungi</taxon>
        <taxon>Dikarya</taxon>
        <taxon>Basidiomycota</taxon>
        <taxon>Agaricomycotina</taxon>
        <taxon>Agaricomycetes</taxon>
        <taxon>Agaricomycetidae</taxon>
        <taxon>Agaricales</taxon>
        <taxon>Marasmiineae</taxon>
        <taxon>Physalacriaceae</taxon>
        <taxon>Cylindrobasidium</taxon>
    </lineage>
</organism>